<evidence type="ECO:0000256" key="5">
    <source>
        <dbReference type="ARBA" id="ARBA00022692"/>
    </source>
</evidence>
<evidence type="ECO:0000313" key="13">
    <source>
        <dbReference type="EMBL" id="DAF95397.1"/>
    </source>
</evidence>
<keyword evidence="6" id="KW-0732">Signal</keyword>
<dbReference type="Pfam" id="PF05658">
    <property type="entry name" value="YadA_head"/>
    <property type="match status" value="4"/>
</dbReference>
<reference evidence="13" key="1">
    <citation type="journal article" date="2021" name="Proc. Natl. Acad. Sci. U.S.A.">
        <title>A Catalog of Tens of Thousands of Viruses from Human Metagenomes Reveals Hidden Associations with Chronic Diseases.</title>
        <authorList>
            <person name="Tisza M.J."/>
            <person name="Buck C.B."/>
        </authorList>
    </citation>
    <scope>NUCLEOTIDE SEQUENCE</scope>
    <source>
        <strain evidence="13">CtCo31</strain>
    </source>
</reference>
<evidence type="ECO:0000256" key="8">
    <source>
        <dbReference type="ARBA" id="ARBA00023136"/>
    </source>
</evidence>
<comment type="subcellular location">
    <subcellularLocation>
        <location evidence="1">Cell outer membrane</location>
    </subcellularLocation>
</comment>
<organism evidence="13">
    <name type="scientific">Myoviridae sp. ctCo31</name>
    <dbReference type="NCBI Taxonomy" id="2825053"/>
    <lineage>
        <taxon>Viruses</taxon>
        <taxon>Duplodnaviria</taxon>
        <taxon>Heunggongvirae</taxon>
        <taxon>Uroviricota</taxon>
        <taxon>Caudoviricetes</taxon>
    </lineage>
</organism>
<keyword evidence="8" id="KW-0472">Membrane</keyword>
<keyword evidence="3" id="KW-0813">Transport</keyword>
<feature type="domain" description="Trimeric autotransporter adhesin YadA-like stalk" evidence="12">
    <location>
        <begin position="337"/>
        <end position="369"/>
    </location>
</feature>
<evidence type="ECO:0000256" key="6">
    <source>
        <dbReference type="ARBA" id="ARBA00022729"/>
    </source>
</evidence>
<comment type="similarity">
    <text evidence="2">Belongs to the autotransporter-2 (AT-2) (TC 1.B.40) family.</text>
</comment>
<keyword evidence="4" id="KW-1134">Transmembrane beta strand</keyword>
<protein>
    <submittedName>
        <fullName evidence="13">YadA-like protein</fullName>
    </submittedName>
</protein>
<dbReference type="CDD" id="cd12820">
    <property type="entry name" value="LbR_YadA-like"/>
    <property type="match status" value="1"/>
</dbReference>
<evidence type="ECO:0000259" key="12">
    <source>
        <dbReference type="Pfam" id="PF05662"/>
    </source>
</evidence>
<accession>A0A8S5ULN0</accession>
<dbReference type="InterPro" id="IPR011049">
    <property type="entry name" value="Serralysin-like_metalloprot_C"/>
</dbReference>
<dbReference type="InterPro" id="IPR008640">
    <property type="entry name" value="Adhesin_Head_dom"/>
</dbReference>
<keyword evidence="9" id="KW-0998">Cell outer membrane</keyword>
<dbReference type="Gene3D" id="2.20.70.140">
    <property type="match status" value="1"/>
</dbReference>
<dbReference type="EMBL" id="BK016109">
    <property type="protein sequence ID" value="DAF95397.1"/>
    <property type="molecule type" value="Genomic_DNA"/>
</dbReference>
<evidence type="ECO:0000256" key="4">
    <source>
        <dbReference type="ARBA" id="ARBA00022452"/>
    </source>
</evidence>
<dbReference type="InterPro" id="IPR045584">
    <property type="entry name" value="Pilin-like"/>
</dbReference>
<evidence type="ECO:0000256" key="9">
    <source>
        <dbReference type="ARBA" id="ARBA00023237"/>
    </source>
</evidence>
<evidence type="ECO:0000259" key="10">
    <source>
        <dbReference type="Pfam" id="PF03895"/>
    </source>
</evidence>
<keyword evidence="7" id="KW-0653">Protein transport</keyword>
<evidence type="ECO:0000256" key="1">
    <source>
        <dbReference type="ARBA" id="ARBA00004442"/>
    </source>
</evidence>
<dbReference type="SUPFAM" id="SSF101967">
    <property type="entry name" value="Adhesin YadA, collagen-binding domain"/>
    <property type="match status" value="3"/>
</dbReference>
<feature type="domain" description="Trimeric autotransporter adhesin YadA-like head" evidence="11">
    <location>
        <begin position="271"/>
        <end position="297"/>
    </location>
</feature>
<dbReference type="Gene3D" id="3.30.1300.30">
    <property type="entry name" value="GSPII I/J protein-like"/>
    <property type="match status" value="1"/>
</dbReference>
<sequence>MKQQKISVLMATLLVSAGVMAEDLSLKNPLVLDGQTVDTRTVTERETYKNTVVPSVVAGPGHVVVGQSNIVNATDGSTTVIGGQNFVADTAKDGNIFGDGSSIRGYQSQAGGDNNHLIGEQNSAFGMNNQVNGNHTHAYGGGNNITGDQSTATGHYNLITGHNSSAFGYDNKAQANETTVVGHQSVASGLNASAFGSKATASGESSLAMGTGSNATADSAVAIGNDSNATGKSSVALGESTNATGVFATSLGDSSSALANGSVAISVDSKAKGVNSMAMGRESLTTHDNSVALGSHSVSKLEKSVTTATVGSNTYTGFAGTTPIATVSVGDEGKERQVVNVAAGEISATSTDAINGSQLYAVASKIGDAVKVPVVEAGQNVTVDTTTNANSQTVYTVNAKDYQPAIDALETKVTTNTADIRSAEKLIDKNAKDIAENTKYIKSVEQKLPEVKSGDNTTVTSETDTNGKIIYTVSSKDYQPAIDANTAKITEVEKEAKRHTVVEAGDNIKVTKQAGKNGESVYKVETAKDLTVNSVTAEKLEIKNGPSVTKDGIDANNTRVANVSDGVDLHDAVNVSQLNGVKLKQAVQGRKIKELQNSTALAHKRIDTLDKEVRKNRKRTDAGIAGVAAMANIPQVYLPGKSGVGVGIGHKHGQSAVAIGASRSSDNGKHIVKVSVSFDTQKDTTVGAGYMYQW</sequence>
<feature type="domain" description="Trimeric autotransporter adhesin YadA-like stalk" evidence="12">
    <location>
        <begin position="559"/>
        <end position="581"/>
    </location>
</feature>
<evidence type="ECO:0000256" key="7">
    <source>
        <dbReference type="ARBA" id="ARBA00022927"/>
    </source>
</evidence>
<dbReference type="Pfam" id="PF05662">
    <property type="entry name" value="YadA_stalk"/>
    <property type="match status" value="2"/>
</dbReference>
<dbReference type="Gene3D" id="2.150.10.10">
    <property type="entry name" value="Serralysin-like metalloprotease, C-terminal"/>
    <property type="match status" value="2"/>
</dbReference>
<dbReference type="Gene3D" id="1.20.5.170">
    <property type="match status" value="1"/>
</dbReference>
<feature type="domain" description="Trimeric autotransporter adhesin YadA-like head" evidence="11">
    <location>
        <begin position="178"/>
        <end position="199"/>
    </location>
</feature>
<dbReference type="SUPFAM" id="SSF54523">
    <property type="entry name" value="Pili subunits"/>
    <property type="match status" value="1"/>
</dbReference>
<dbReference type="InterPro" id="IPR008635">
    <property type="entry name" value="Coiled_stalk_dom"/>
</dbReference>
<evidence type="ECO:0000256" key="2">
    <source>
        <dbReference type="ARBA" id="ARBA00005848"/>
    </source>
</evidence>
<dbReference type="Pfam" id="PF03895">
    <property type="entry name" value="YadA_anchor"/>
    <property type="match status" value="1"/>
</dbReference>
<dbReference type="InterPro" id="IPR005594">
    <property type="entry name" value="YadA_C"/>
</dbReference>
<proteinExistence type="inferred from homology"/>
<evidence type="ECO:0000259" key="11">
    <source>
        <dbReference type="Pfam" id="PF05658"/>
    </source>
</evidence>
<dbReference type="GO" id="GO:0015031">
    <property type="term" value="P:protein transport"/>
    <property type="evidence" value="ECO:0007669"/>
    <property type="project" value="UniProtKB-KW"/>
</dbReference>
<evidence type="ECO:0000256" key="3">
    <source>
        <dbReference type="ARBA" id="ARBA00022448"/>
    </source>
</evidence>
<feature type="domain" description="Trimeric autotransporter adhesin YadA-like C-terminal membrane anchor" evidence="10">
    <location>
        <begin position="634"/>
        <end position="694"/>
    </location>
</feature>
<keyword evidence="5" id="KW-0812">Transmembrane</keyword>
<dbReference type="GO" id="GO:0019867">
    <property type="term" value="C:outer membrane"/>
    <property type="evidence" value="ECO:0007669"/>
    <property type="project" value="InterPro"/>
</dbReference>
<name>A0A8S5ULN0_9CAUD</name>
<feature type="domain" description="Trimeric autotransporter adhesin YadA-like head" evidence="11">
    <location>
        <begin position="229"/>
        <end position="252"/>
    </location>
</feature>
<feature type="domain" description="Trimeric autotransporter adhesin YadA-like head" evidence="11">
    <location>
        <begin position="201"/>
        <end position="227"/>
    </location>
</feature>